<feature type="transmembrane region" description="Helical" evidence="7">
    <location>
        <begin position="100"/>
        <end position="117"/>
    </location>
</feature>
<dbReference type="InterPro" id="IPR049177">
    <property type="entry name" value="MgtC_SapB_SrpB_YhiD_N"/>
</dbReference>
<dbReference type="Pfam" id="PF02308">
    <property type="entry name" value="MgtC"/>
    <property type="match status" value="1"/>
</dbReference>
<evidence type="ECO:0000256" key="6">
    <source>
        <dbReference type="ARBA" id="ARBA00023136"/>
    </source>
</evidence>
<feature type="transmembrane region" description="Helical" evidence="7">
    <location>
        <begin position="6"/>
        <end position="28"/>
    </location>
</feature>
<evidence type="ECO:0000256" key="2">
    <source>
        <dbReference type="ARBA" id="ARBA00009298"/>
    </source>
</evidence>
<evidence type="ECO:0000256" key="4">
    <source>
        <dbReference type="ARBA" id="ARBA00022692"/>
    </source>
</evidence>
<dbReference type="SUPFAM" id="SSF55021">
    <property type="entry name" value="ACT-like"/>
    <property type="match status" value="1"/>
</dbReference>
<evidence type="ECO:0000256" key="1">
    <source>
        <dbReference type="ARBA" id="ARBA00004651"/>
    </source>
</evidence>
<dbReference type="Gene3D" id="3.30.70.260">
    <property type="match status" value="1"/>
</dbReference>
<dbReference type="InterPro" id="IPR002912">
    <property type="entry name" value="ACT_dom"/>
</dbReference>
<organism evidence="9 10">
    <name type="scientific">Thermoactinomyces intermedius</name>
    <dbReference type="NCBI Taxonomy" id="2024"/>
    <lineage>
        <taxon>Bacteria</taxon>
        <taxon>Bacillati</taxon>
        <taxon>Bacillota</taxon>
        <taxon>Bacilli</taxon>
        <taxon>Bacillales</taxon>
        <taxon>Thermoactinomycetaceae</taxon>
        <taxon>Thermoactinomyces</taxon>
    </lineage>
</organism>
<comment type="caution">
    <text evidence="9">The sequence shown here is derived from an EMBL/GenBank/DDBJ whole genome shotgun (WGS) entry which is preliminary data.</text>
</comment>
<name>A0A8I1DFJ3_THEIN</name>
<proteinExistence type="inferred from homology"/>
<gene>
    <name evidence="9" type="ORF">I8U20_09790</name>
</gene>
<evidence type="ECO:0000313" key="10">
    <source>
        <dbReference type="Proteomes" id="UP000633619"/>
    </source>
</evidence>
<comment type="subcellular location">
    <subcellularLocation>
        <location evidence="1">Cell membrane</location>
        <topology evidence="1">Multi-pass membrane protein</topology>
    </subcellularLocation>
</comment>
<evidence type="ECO:0000313" key="9">
    <source>
        <dbReference type="EMBL" id="MBH8595620.1"/>
    </source>
</evidence>
<evidence type="ECO:0000256" key="5">
    <source>
        <dbReference type="ARBA" id="ARBA00022989"/>
    </source>
</evidence>
<keyword evidence="10" id="KW-1185">Reference proteome</keyword>
<dbReference type="EMBL" id="JAECVW010000005">
    <property type="protein sequence ID" value="MBH8595620.1"/>
    <property type="molecule type" value="Genomic_DNA"/>
</dbReference>
<evidence type="ECO:0000256" key="7">
    <source>
        <dbReference type="SAM" id="Phobius"/>
    </source>
</evidence>
<reference evidence="9 10" key="1">
    <citation type="submission" date="2020-12" db="EMBL/GenBank/DDBJ databases">
        <title>WGS of Thermoactinomyces spp.</title>
        <authorList>
            <person name="Cheng K."/>
        </authorList>
    </citation>
    <scope>NUCLEOTIDE SEQUENCE [LARGE SCALE GENOMIC DNA]</scope>
    <source>
        <strain evidence="10">CICC 10671\DSM 43846</strain>
    </source>
</reference>
<comment type="similarity">
    <text evidence="2">Belongs to the MgtC/SapB family.</text>
</comment>
<dbReference type="RefSeq" id="WP_181732387.1">
    <property type="nucleotide sequence ID" value="NZ_JACEIR010000007.1"/>
</dbReference>
<sequence>MGESVWMVSYLEVAVRLFMAALLGGLVGWERERHNHPAGFRTHILVSVGSALIMLISIYGFKDYMAEQNVRFDPSRLSAQVVSGIGFLGAGTIMRHRASVTGLTTAASLWVVSGIGLAVGTGFIFGAILTTILVLVSLELLNRLESMWIKKKRLCLLHIIVEDEPGKLGELASLIGRFGGKIRRVHMEEQEEEDEGRLLEITFTIRIHENVPIPQLVEEVRQLDGVKSVRAD</sequence>
<evidence type="ECO:0000256" key="3">
    <source>
        <dbReference type="ARBA" id="ARBA00022475"/>
    </source>
</evidence>
<dbReference type="AlphaFoldDB" id="A0A8I1DFJ3"/>
<dbReference type="PANTHER" id="PTHR33778">
    <property type="entry name" value="PROTEIN MGTC"/>
    <property type="match status" value="1"/>
</dbReference>
<feature type="transmembrane region" description="Helical" evidence="7">
    <location>
        <begin position="40"/>
        <end position="61"/>
    </location>
</feature>
<dbReference type="InterPro" id="IPR003416">
    <property type="entry name" value="MgtC/SapB/SrpB/YhiD_fam"/>
</dbReference>
<dbReference type="Pfam" id="PF13291">
    <property type="entry name" value="ACT_4"/>
    <property type="match status" value="1"/>
</dbReference>
<keyword evidence="6 7" id="KW-0472">Membrane</keyword>
<dbReference type="PANTHER" id="PTHR33778:SF1">
    <property type="entry name" value="MAGNESIUM TRANSPORTER YHID-RELATED"/>
    <property type="match status" value="1"/>
</dbReference>
<feature type="domain" description="ACT" evidence="8">
    <location>
        <begin position="156"/>
        <end position="232"/>
    </location>
</feature>
<dbReference type="PRINTS" id="PR01837">
    <property type="entry name" value="MGTCSAPBPROT"/>
</dbReference>
<protein>
    <submittedName>
        <fullName evidence="9">MgtC/SapB family protein</fullName>
    </submittedName>
</protein>
<keyword evidence="4 7" id="KW-0812">Transmembrane</keyword>
<dbReference type="InterPro" id="IPR045865">
    <property type="entry name" value="ACT-like_dom_sf"/>
</dbReference>
<dbReference type="PROSITE" id="PS51671">
    <property type="entry name" value="ACT"/>
    <property type="match status" value="1"/>
</dbReference>
<keyword evidence="5 7" id="KW-1133">Transmembrane helix</keyword>
<dbReference type="GO" id="GO:0005886">
    <property type="term" value="C:plasma membrane"/>
    <property type="evidence" value="ECO:0007669"/>
    <property type="project" value="UniProtKB-SubCell"/>
</dbReference>
<keyword evidence="3" id="KW-1003">Cell membrane</keyword>
<feature type="transmembrane region" description="Helical" evidence="7">
    <location>
        <begin position="123"/>
        <end position="142"/>
    </location>
</feature>
<evidence type="ECO:0000259" key="8">
    <source>
        <dbReference type="PROSITE" id="PS51671"/>
    </source>
</evidence>
<dbReference type="Proteomes" id="UP000633619">
    <property type="component" value="Unassembled WGS sequence"/>
</dbReference>
<accession>A0A8I1DFJ3</accession>